<feature type="compositionally biased region" description="Basic residues" evidence="2">
    <location>
        <begin position="17"/>
        <end position="27"/>
    </location>
</feature>
<name>A0AAV9E3L9_ACOCL</name>
<evidence type="ECO:0000256" key="1">
    <source>
        <dbReference type="ARBA" id="ARBA00010343"/>
    </source>
</evidence>
<dbReference type="GO" id="GO:0030527">
    <property type="term" value="F:structural constituent of chromatin"/>
    <property type="evidence" value="ECO:0007669"/>
    <property type="project" value="InterPro"/>
</dbReference>
<evidence type="ECO:0000313" key="4">
    <source>
        <dbReference type="Proteomes" id="UP001180020"/>
    </source>
</evidence>
<dbReference type="SUPFAM" id="SSF47113">
    <property type="entry name" value="Histone-fold"/>
    <property type="match status" value="1"/>
</dbReference>
<dbReference type="GO" id="GO:0046982">
    <property type="term" value="F:protein heterodimerization activity"/>
    <property type="evidence" value="ECO:0007669"/>
    <property type="project" value="InterPro"/>
</dbReference>
<feature type="region of interest" description="Disordered" evidence="2">
    <location>
        <begin position="1"/>
        <end position="51"/>
    </location>
</feature>
<dbReference type="GO" id="GO:0003677">
    <property type="term" value="F:DNA binding"/>
    <property type="evidence" value="ECO:0007669"/>
    <property type="project" value="InterPro"/>
</dbReference>
<dbReference type="PANTHER" id="PTHR11426">
    <property type="entry name" value="HISTONE H3"/>
    <property type="match status" value="1"/>
</dbReference>
<dbReference type="InterPro" id="IPR009072">
    <property type="entry name" value="Histone-fold"/>
</dbReference>
<proteinExistence type="inferred from homology"/>
<organism evidence="3 4">
    <name type="scientific">Acorus calamus</name>
    <name type="common">Sweet flag</name>
    <dbReference type="NCBI Taxonomy" id="4465"/>
    <lineage>
        <taxon>Eukaryota</taxon>
        <taxon>Viridiplantae</taxon>
        <taxon>Streptophyta</taxon>
        <taxon>Embryophyta</taxon>
        <taxon>Tracheophyta</taxon>
        <taxon>Spermatophyta</taxon>
        <taxon>Magnoliopsida</taxon>
        <taxon>Liliopsida</taxon>
        <taxon>Acoraceae</taxon>
        <taxon>Acorus</taxon>
    </lineage>
</organism>
<comment type="caution">
    <text evidence="3">The sequence shown here is derived from an EMBL/GenBank/DDBJ whole genome shotgun (WGS) entry which is preliminary data.</text>
</comment>
<gene>
    <name evidence="3" type="primary">MPH3</name>
    <name evidence="3" type="ORF">QJS10_CPA09g01404</name>
</gene>
<evidence type="ECO:0000256" key="2">
    <source>
        <dbReference type="SAM" id="MobiDB-lite"/>
    </source>
</evidence>
<protein>
    <submittedName>
        <fullName evidence="3">Histone H3.3a</fullName>
    </submittedName>
</protein>
<dbReference type="GO" id="GO:0000786">
    <property type="term" value="C:nucleosome"/>
    <property type="evidence" value="ECO:0007669"/>
    <property type="project" value="InterPro"/>
</dbReference>
<keyword evidence="4" id="KW-1185">Reference proteome</keyword>
<sequence length="51" mass="5555">MACTKQTPRKSTEARAPRKHLGTKAARKLAPTTGGVKKPHRFRPSSNDGIN</sequence>
<reference evidence="3" key="1">
    <citation type="journal article" date="2023" name="Nat. Commun.">
        <title>Diploid and tetraploid genomes of Acorus and the evolution of monocots.</title>
        <authorList>
            <person name="Ma L."/>
            <person name="Liu K.W."/>
            <person name="Li Z."/>
            <person name="Hsiao Y.Y."/>
            <person name="Qi Y."/>
            <person name="Fu T."/>
            <person name="Tang G.D."/>
            <person name="Zhang D."/>
            <person name="Sun W.H."/>
            <person name="Liu D.K."/>
            <person name="Li Y."/>
            <person name="Chen G.Z."/>
            <person name="Liu X.D."/>
            <person name="Liao X.Y."/>
            <person name="Jiang Y.T."/>
            <person name="Yu X."/>
            <person name="Hao Y."/>
            <person name="Huang J."/>
            <person name="Zhao X.W."/>
            <person name="Ke S."/>
            <person name="Chen Y.Y."/>
            <person name="Wu W.L."/>
            <person name="Hsu J.L."/>
            <person name="Lin Y.F."/>
            <person name="Huang M.D."/>
            <person name="Li C.Y."/>
            <person name="Huang L."/>
            <person name="Wang Z.W."/>
            <person name="Zhao X."/>
            <person name="Zhong W.Y."/>
            <person name="Peng D.H."/>
            <person name="Ahmad S."/>
            <person name="Lan S."/>
            <person name="Zhang J.S."/>
            <person name="Tsai W.C."/>
            <person name="Van de Peer Y."/>
            <person name="Liu Z.J."/>
        </authorList>
    </citation>
    <scope>NUCLEOTIDE SEQUENCE</scope>
    <source>
        <strain evidence="3">CP</strain>
    </source>
</reference>
<reference evidence="3" key="2">
    <citation type="submission" date="2023-06" db="EMBL/GenBank/DDBJ databases">
        <authorList>
            <person name="Ma L."/>
            <person name="Liu K.-W."/>
            <person name="Li Z."/>
            <person name="Hsiao Y.-Y."/>
            <person name="Qi Y."/>
            <person name="Fu T."/>
            <person name="Tang G."/>
            <person name="Zhang D."/>
            <person name="Sun W.-H."/>
            <person name="Liu D.-K."/>
            <person name="Li Y."/>
            <person name="Chen G.-Z."/>
            <person name="Liu X.-D."/>
            <person name="Liao X.-Y."/>
            <person name="Jiang Y.-T."/>
            <person name="Yu X."/>
            <person name="Hao Y."/>
            <person name="Huang J."/>
            <person name="Zhao X.-W."/>
            <person name="Ke S."/>
            <person name="Chen Y.-Y."/>
            <person name="Wu W.-L."/>
            <person name="Hsu J.-L."/>
            <person name="Lin Y.-F."/>
            <person name="Huang M.-D."/>
            <person name="Li C.-Y."/>
            <person name="Huang L."/>
            <person name="Wang Z.-W."/>
            <person name="Zhao X."/>
            <person name="Zhong W.-Y."/>
            <person name="Peng D.-H."/>
            <person name="Ahmad S."/>
            <person name="Lan S."/>
            <person name="Zhang J.-S."/>
            <person name="Tsai W.-C."/>
            <person name="Van De Peer Y."/>
            <person name="Liu Z.-J."/>
        </authorList>
    </citation>
    <scope>NUCLEOTIDE SEQUENCE</scope>
    <source>
        <strain evidence="3">CP</strain>
        <tissue evidence="3">Leaves</tissue>
    </source>
</reference>
<dbReference type="Gene3D" id="1.10.20.10">
    <property type="entry name" value="Histone, subunit A"/>
    <property type="match status" value="1"/>
</dbReference>
<dbReference type="EMBL" id="JAUJYO010000009">
    <property type="protein sequence ID" value="KAK1308045.1"/>
    <property type="molecule type" value="Genomic_DNA"/>
</dbReference>
<dbReference type="Proteomes" id="UP001180020">
    <property type="component" value="Unassembled WGS sequence"/>
</dbReference>
<dbReference type="PRINTS" id="PR00622">
    <property type="entry name" value="HISTONEH3"/>
</dbReference>
<dbReference type="AlphaFoldDB" id="A0AAV9E3L9"/>
<accession>A0AAV9E3L9</accession>
<dbReference type="InterPro" id="IPR000164">
    <property type="entry name" value="Histone_H3/CENP-A"/>
</dbReference>
<comment type="similarity">
    <text evidence="1">Belongs to the histone H3 family.</text>
</comment>
<evidence type="ECO:0000313" key="3">
    <source>
        <dbReference type="EMBL" id="KAK1308045.1"/>
    </source>
</evidence>